<sequence>MITIPARVPGQRQGVMHRVQKVPDQQEEPPPRGPRPLPLPLAPGASFSVPASSLRSPTLRCGLISVAGAFSVPAPSGWCIQGSDNRDFFLNIPQG</sequence>
<evidence type="ECO:0000256" key="1">
    <source>
        <dbReference type="SAM" id="MobiDB-lite"/>
    </source>
</evidence>
<evidence type="ECO:0000313" key="3">
    <source>
        <dbReference type="Proteomes" id="UP001159641"/>
    </source>
</evidence>
<feature type="region of interest" description="Disordered" evidence="1">
    <location>
        <begin position="1"/>
        <end position="42"/>
    </location>
</feature>
<dbReference type="Proteomes" id="UP001159641">
    <property type="component" value="Unassembled WGS sequence"/>
</dbReference>
<proteinExistence type="predicted"/>
<dbReference type="AlphaFoldDB" id="A0AB34GS41"/>
<feature type="compositionally biased region" description="Pro residues" evidence="1">
    <location>
        <begin position="31"/>
        <end position="41"/>
    </location>
</feature>
<protein>
    <submittedName>
        <fullName evidence="2">Uncharacterized protein</fullName>
    </submittedName>
</protein>
<name>A0AB34GS41_ESCRO</name>
<reference evidence="2 3" key="1">
    <citation type="submission" date="2022-11" db="EMBL/GenBank/DDBJ databases">
        <title>Whole genome sequence of Eschrichtius robustus ER-17-0199.</title>
        <authorList>
            <person name="Bruniche-Olsen A."/>
            <person name="Black A.N."/>
            <person name="Fields C.J."/>
            <person name="Walden K."/>
            <person name="Dewoody J.A."/>
        </authorList>
    </citation>
    <scope>NUCLEOTIDE SEQUENCE [LARGE SCALE GENOMIC DNA]</scope>
    <source>
        <strain evidence="2">ER-17-0199</strain>
        <tissue evidence="2">Blubber</tissue>
    </source>
</reference>
<keyword evidence="3" id="KW-1185">Reference proteome</keyword>
<evidence type="ECO:0000313" key="2">
    <source>
        <dbReference type="EMBL" id="KAJ8781596.1"/>
    </source>
</evidence>
<comment type="caution">
    <text evidence="2">The sequence shown here is derived from an EMBL/GenBank/DDBJ whole genome shotgun (WGS) entry which is preliminary data.</text>
</comment>
<dbReference type="EMBL" id="JAIQCJ010002141">
    <property type="protein sequence ID" value="KAJ8781596.1"/>
    <property type="molecule type" value="Genomic_DNA"/>
</dbReference>
<accession>A0AB34GS41</accession>
<organism evidence="2 3">
    <name type="scientific">Eschrichtius robustus</name>
    <name type="common">California gray whale</name>
    <name type="synonym">Eschrichtius gibbosus</name>
    <dbReference type="NCBI Taxonomy" id="9764"/>
    <lineage>
        <taxon>Eukaryota</taxon>
        <taxon>Metazoa</taxon>
        <taxon>Chordata</taxon>
        <taxon>Craniata</taxon>
        <taxon>Vertebrata</taxon>
        <taxon>Euteleostomi</taxon>
        <taxon>Mammalia</taxon>
        <taxon>Eutheria</taxon>
        <taxon>Laurasiatheria</taxon>
        <taxon>Artiodactyla</taxon>
        <taxon>Whippomorpha</taxon>
        <taxon>Cetacea</taxon>
        <taxon>Mysticeti</taxon>
        <taxon>Eschrichtiidae</taxon>
        <taxon>Eschrichtius</taxon>
    </lineage>
</organism>
<gene>
    <name evidence="2" type="ORF">J1605_010854</name>
</gene>